<dbReference type="GO" id="GO:0030154">
    <property type="term" value="P:cell differentiation"/>
    <property type="evidence" value="ECO:0007669"/>
    <property type="project" value="TreeGrafter"/>
</dbReference>
<proteinExistence type="predicted"/>
<dbReference type="GO" id="GO:0005737">
    <property type="term" value="C:cytoplasm"/>
    <property type="evidence" value="ECO:0007669"/>
    <property type="project" value="TreeGrafter"/>
</dbReference>
<evidence type="ECO:0000259" key="4">
    <source>
        <dbReference type="PROSITE" id="PS50055"/>
    </source>
</evidence>
<dbReference type="PANTHER" id="PTHR46257:SF3">
    <property type="entry name" value="TYROSINE-PROTEIN PHOSPHATASE CORKSCREW"/>
    <property type="match status" value="1"/>
</dbReference>
<dbReference type="GO" id="GO:0035556">
    <property type="term" value="P:intracellular signal transduction"/>
    <property type="evidence" value="ECO:0007669"/>
    <property type="project" value="TreeGrafter"/>
</dbReference>
<dbReference type="GO" id="GO:0000278">
    <property type="term" value="P:mitotic cell cycle"/>
    <property type="evidence" value="ECO:0007669"/>
    <property type="project" value="TreeGrafter"/>
</dbReference>
<dbReference type="AlphaFoldDB" id="A0A914RA01"/>
<evidence type="ECO:0000256" key="2">
    <source>
        <dbReference type="ARBA" id="ARBA00022801"/>
    </source>
</evidence>
<evidence type="ECO:0000256" key="3">
    <source>
        <dbReference type="ARBA" id="ARBA00022912"/>
    </source>
</evidence>
<dbReference type="Gene3D" id="3.90.190.10">
    <property type="entry name" value="Protein tyrosine phosphatase superfamily"/>
    <property type="match status" value="1"/>
</dbReference>
<accession>A0A914RA01</accession>
<keyword evidence="2" id="KW-0378">Hydrolase</keyword>
<dbReference type="Proteomes" id="UP000887564">
    <property type="component" value="Unplaced"/>
</dbReference>
<feature type="domain" description="Tyrosine-protein phosphatase" evidence="4">
    <location>
        <begin position="1"/>
        <end position="65"/>
    </location>
</feature>
<protein>
    <recommendedName>
        <fullName evidence="1">protein-tyrosine-phosphatase</fullName>
        <ecNumber evidence="1">3.1.3.48</ecNumber>
    </recommendedName>
</protein>
<evidence type="ECO:0000313" key="6">
    <source>
        <dbReference type="WBParaSite" id="PEQ_0000152501-mRNA-1"/>
    </source>
</evidence>
<dbReference type="Pfam" id="PF00102">
    <property type="entry name" value="Y_phosphatase"/>
    <property type="match status" value="1"/>
</dbReference>
<sequence length="114" mass="13364">RDGPQLLQILSKEYPEFTGLQRRYISTQGCLPNTVNDFWMMVWQQNSRIIVMTTKEVERARPYPYSFPPHSFVSRFQVFADLHTEPQLGKLYFLHPSSLHLPPSPLSHRSRCTS</sequence>
<name>A0A914RA01_PAREQ</name>
<dbReference type="InterPro" id="IPR029021">
    <property type="entry name" value="Prot-tyrosine_phosphatase-like"/>
</dbReference>
<dbReference type="PROSITE" id="PS50055">
    <property type="entry name" value="TYR_PHOSPHATASE_PTP"/>
    <property type="match status" value="1"/>
</dbReference>
<dbReference type="GO" id="GO:0001784">
    <property type="term" value="F:phosphotyrosine residue binding"/>
    <property type="evidence" value="ECO:0007669"/>
    <property type="project" value="TreeGrafter"/>
</dbReference>
<dbReference type="PANTHER" id="PTHR46257">
    <property type="entry name" value="TYROSINE-PROTEIN PHOSPHATASE CORKSCREW"/>
    <property type="match status" value="1"/>
</dbReference>
<dbReference type="WBParaSite" id="PEQ_0000152501-mRNA-1">
    <property type="protein sequence ID" value="PEQ_0000152501-mRNA-1"/>
    <property type="gene ID" value="PEQ_0000152501"/>
</dbReference>
<dbReference type="InterPro" id="IPR052123">
    <property type="entry name" value="Non-rcpt_Tyr_Phosphatase"/>
</dbReference>
<keyword evidence="3" id="KW-0904">Protein phosphatase</keyword>
<organism evidence="5 6">
    <name type="scientific">Parascaris equorum</name>
    <name type="common">Equine roundworm</name>
    <dbReference type="NCBI Taxonomy" id="6256"/>
    <lineage>
        <taxon>Eukaryota</taxon>
        <taxon>Metazoa</taxon>
        <taxon>Ecdysozoa</taxon>
        <taxon>Nematoda</taxon>
        <taxon>Chromadorea</taxon>
        <taxon>Rhabditida</taxon>
        <taxon>Spirurina</taxon>
        <taxon>Ascaridomorpha</taxon>
        <taxon>Ascaridoidea</taxon>
        <taxon>Ascarididae</taxon>
        <taxon>Parascaris</taxon>
    </lineage>
</organism>
<evidence type="ECO:0000313" key="5">
    <source>
        <dbReference type="Proteomes" id="UP000887564"/>
    </source>
</evidence>
<reference evidence="6" key="1">
    <citation type="submission" date="2022-11" db="UniProtKB">
        <authorList>
            <consortium name="WormBaseParasite"/>
        </authorList>
    </citation>
    <scope>IDENTIFICATION</scope>
</reference>
<keyword evidence="5" id="KW-1185">Reference proteome</keyword>
<dbReference type="EC" id="3.1.3.48" evidence="1"/>
<dbReference type="InterPro" id="IPR000242">
    <property type="entry name" value="PTP_cat"/>
</dbReference>
<dbReference type="SUPFAM" id="SSF52799">
    <property type="entry name" value="(Phosphotyrosine protein) phosphatases II"/>
    <property type="match status" value="1"/>
</dbReference>
<evidence type="ECO:0000256" key="1">
    <source>
        <dbReference type="ARBA" id="ARBA00013064"/>
    </source>
</evidence>
<dbReference type="GO" id="GO:0004726">
    <property type="term" value="F:non-membrane spanning protein tyrosine phosphatase activity"/>
    <property type="evidence" value="ECO:0007669"/>
    <property type="project" value="TreeGrafter"/>
</dbReference>